<evidence type="ECO:0000256" key="9">
    <source>
        <dbReference type="ARBA" id="ARBA00022771"/>
    </source>
</evidence>
<dbReference type="SUPFAM" id="SSF57850">
    <property type="entry name" value="RING/U-box"/>
    <property type="match status" value="3"/>
</dbReference>
<keyword evidence="10" id="KW-0833">Ubl conjugation pathway</keyword>
<dbReference type="SMART" id="SM00647">
    <property type="entry name" value="IBR"/>
    <property type="match status" value="1"/>
</dbReference>
<dbReference type="FunFam" id="3.30.40.10:FF:000230">
    <property type="entry name" value="RBR-type E3 ubiquitin transferase"/>
    <property type="match status" value="1"/>
</dbReference>
<dbReference type="Pfam" id="PF01485">
    <property type="entry name" value="IBR"/>
    <property type="match status" value="1"/>
</dbReference>
<evidence type="ECO:0000256" key="5">
    <source>
        <dbReference type="ARBA" id="ARBA00012251"/>
    </source>
</evidence>
<dbReference type="Proteomes" id="UP001642360">
    <property type="component" value="Unassembled WGS sequence"/>
</dbReference>
<dbReference type="PANTHER" id="PTHR11685">
    <property type="entry name" value="RBR FAMILY RING FINGER AND IBR DOMAIN-CONTAINING"/>
    <property type="match status" value="1"/>
</dbReference>
<dbReference type="InterPro" id="IPR031127">
    <property type="entry name" value="E3_UB_ligase_RBR"/>
</dbReference>
<evidence type="ECO:0000256" key="7">
    <source>
        <dbReference type="ARBA" id="ARBA00022723"/>
    </source>
</evidence>
<feature type="domain" description="RING-type" evidence="13">
    <location>
        <begin position="32"/>
        <end position="81"/>
    </location>
</feature>
<evidence type="ECO:0000259" key="14">
    <source>
        <dbReference type="PROSITE" id="PS51873"/>
    </source>
</evidence>
<keyword evidence="7" id="KW-0479">Metal-binding</keyword>
<evidence type="ECO:0000259" key="13">
    <source>
        <dbReference type="PROSITE" id="PS50089"/>
    </source>
</evidence>
<dbReference type="Gene3D" id="3.30.40.10">
    <property type="entry name" value="Zinc/RING finger domain, C3HC4 (zinc finger)"/>
    <property type="match status" value="1"/>
</dbReference>
<dbReference type="PROSITE" id="PS51873">
    <property type="entry name" value="TRIAD"/>
    <property type="match status" value="1"/>
</dbReference>
<dbReference type="EMBL" id="CAUOFW020001192">
    <property type="protein sequence ID" value="CAK9142059.1"/>
    <property type="molecule type" value="Genomic_DNA"/>
</dbReference>
<dbReference type="InterPro" id="IPR013083">
    <property type="entry name" value="Znf_RING/FYVE/PHD"/>
</dbReference>
<feature type="domain" description="RING-type" evidence="14">
    <location>
        <begin position="28"/>
        <end position="217"/>
    </location>
</feature>
<dbReference type="InterPro" id="IPR001841">
    <property type="entry name" value="Znf_RING"/>
</dbReference>
<evidence type="ECO:0000256" key="1">
    <source>
        <dbReference type="ARBA" id="ARBA00001798"/>
    </source>
</evidence>
<comment type="cofactor">
    <cofactor evidence="2">
        <name>Zn(2+)</name>
        <dbReference type="ChEBI" id="CHEBI:29105"/>
    </cofactor>
</comment>
<proteinExistence type="inferred from homology"/>
<dbReference type="PROSITE" id="PS00518">
    <property type="entry name" value="ZF_RING_1"/>
    <property type="match status" value="1"/>
</dbReference>
<protein>
    <recommendedName>
        <fullName evidence="5">RBR-type E3 ubiquitin transferase</fullName>
        <ecNumber evidence="5">2.3.2.31</ecNumber>
    </recommendedName>
</protein>
<evidence type="ECO:0000256" key="10">
    <source>
        <dbReference type="ARBA" id="ARBA00022786"/>
    </source>
</evidence>
<keyword evidence="8" id="KW-0677">Repeat</keyword>
<name>A0ABC8RGA3_9AQUA</name>
<dbReference type="EC" id="2.3.2.31" evidence="5"/>
<comment type="function">
    <text evidence="3">Might act as an E3 ubiquitin-protein ligase, or as part of E3 complex, which accepts ubiquitin from specific E2 ubiquitin-conjugating enzymes and then transfers it to substrates.</text>
</comment>
<keyword evidence="9 12" id="KW-0863">Zinc-finger</keyword>
<dbReference type="Gene3D" id="1.20.120.1750">
    <property type="match status" value="1"/>
</dbReference>
<keyword evidence="11" id="KW-0862">Zinc</keyword>
<dbReference type="PROSITE" id="PS50089">
    <property type="entry name" value="ZF_RING_2"/>
    <property type="match status" value="1"/>
</dbReference>
<evidence type="ECO:0000256" key="3">
    <source>
        <dbReference type="ARBA" id="ARBA00003976"/>
    </source>
</evidence>
<evidence type="ECO:0000256" key="11">
    <source>
        <dbReference type="ARBA" id="ARBA00022833"/>
    </source>
</evidence>
<keyword evidence="16" id="KW-1185">Reference proteome</keyword>
<comment type="catalytic activity">
    <reaction evidence="1">
        <text>[E2 ubiquitin-conjugating enzyme]-S-ubiquitinyl-L-cysteine + [acceptor protein]-L-lysine = [E2 ubiquitin-conjugating enzyme]-L-cysteine + [acceptor protein]-N(6)-ubiquitinyl-L-lysine.</text>
        <dbReference type="EC" id="2.3.2.31"/>
    </reaction>
</comment>
<reference evidence="15 16" key="1">
    <citation type="submission" date="2024-02" db="EMBL/GenBank/DDBJ databases">
        <authorList>
            <person name="Vignale AGUSTIN F."/>
            <person name="Sosa J E."/>
            <person name="Modenutti C."/>
        </authorList>
    </citation>
    <scope>NUCLEOTIDE SEQUENCE [LARGE SCALE GENOMIC DNA]</scope>
</reference>
<organism evidence="15 16">
    <name type="scientific">Ilex paraguariensis</name>
    <name type="common">yerba mate</name>
    <dbReference type="NCBI Taxonomy" id="185542"/>
    <lineage>
        <taxon>Eukaryota</taxon>
        <taxon>Viridiplantae</taxon>
        <taxon>Streptophyta</taxon>
        <taxon>Embryophyta</taxon>
        <taxon>Tracheophyta</taxon>
        <taxon>Spermatophyta</taxon>
        <taxon>Magnoliopsida</taxon>
        <taxon>eudicotyledons</taxon>
        <taxon>Gunneridae</taxon>
        <taxon>Pentapetalae</taxon>
        <taxon>asterids</taxon>
        <taxon>campanulids</taxon>
        <taxon>Aquifoliales</taxon>
        <taxon>Aquifoliaceae</taxon>
        <taxon>Ilex</taxon>
    </lineage>
</organism>
<evidence type="ECO:0000256" key="4">
    <source>
        <dbReference type="ARBA" id="ARBA00005884"/>
    </source>
</evidence>
<dbReference type="GO" id="GO:0008270">
    <property type="term" value="F:zinc ion binding"/>
    <property type="evidence" value="ECO:0007669"/>
    <property type="project" value="UniProtKB-KW"/>
</dbReference>
<gene>
    <name evidence="15" type="ORF">ILEXP_LOCUS9699</name>
</gene>
<dbReference type="InterPro" id="IPR044066">
    <property type="entry name" value="TRIAD_supradom"/>
</dbReference>
<comment type="similarity">
    <text evidence="4">Belongs to the RBR family. Ariadne subfamily.</text>
</comment>
<evidence type="ECO:0000313" key="15">
    <source>
        <dbReference type="EMBL" id="CAK9142059.1"/>
    </source>
</evidence>
<evidence type="ECO:0000256" key="2">
    <source>
        <dbReference type="ARBA" id="ARBA00001947"/>
    </source>
</evidence>
<dbReference type="AlphaFoldDB" id="A0ABC8RGA3"/>
<keyword evidence="6" id="KW-0808">Transferase</keyword>
<comment type="caution">
    <text evidence="15">The sequence shown here is derived from an EMBL/GenBank/DDBJ whole genome shotgun (WGS) entry which is preliminary data.</text>
</comment>
<evidence type="ECO:0000256" key="6">
    <source>
        <dbReference type="ARBA" id="ARBA00022679"/>
    </source>
</evidence>
<sequence>MGNSLQKPIQNSVELQVQEVEDEEQHDSTFTCEICIEPMLSSKKFKNKNKCTHPFCLDCIIKFIDVKISENVAKIKCPALNCEQFLDPISCRPIISRQLFDKWCDVLCEDTLLGLDRCYCPDRNCSALVVNECGGIVKRSKCPNCKRLFCFQCKLSWHAGFGCQESGDLRDRDDTAFGVLVERKHWKRCPQCHHFVELIEGCRIVKCRFTLSLCIGQ</sequence>
<dbReference type="InterPro" id="IPR002867">
    <property type="entry name" value="IBR_dom"/>
</dbReference>
<accession>A0ABC8RGA3</accession>
<dbReference type="GO" id="GO:0061630">
    <property type="term" value="F:ubiquitin protein ligase activity"/>
    <property type="evidence" value="ECO:0007669"/>
    <property type="project" value="UniProtKB-EC"/>
</dbReference>
<evidence type="ECO:0000256" key="8">
    <source>
        <dbReference type="ARBA" id="ARBA00022737"/>
    </source>
</evidence>
<evidence type="ECO:0000256" key="12">
    <source>
        <dbReference type="PROSITE-ProRule" id="PRU00175"/>
    </source>
</evidence>
<dbReference type="InterPro" id="IPR017907">
    <property type="entry name" value="Znf_RING_CS"/>
</dbReference>
<evidence type="ECO:0000313" key="16">
    <source>
        <dbReference type="Proteomes" id="UP001642360"/>
    </source>
</evidence>